<sequence length="196" mass="21847">MSCNSISCTFFRLLICTPLLLGTIARADTADEFMAQLAVGDFLEPVKDASMAVRNHEVGLGALQKSDGRWRFKHSERITGQLSRATWQVLDGYTSAELVEDLDNQLKDASDVRLLFECDGRACGSGSQWASRVFGERILYGRAEAQRYRVYALNESSSTDEGVQGPRTRLLVYAAMRTADRQYVHIELLGEESLTP</sequence>
<organism evidence="2 3">
    <name type="scientific">Parahalioglobus pacificus</name>
    <dbReference type="NCBI Taxonomy" id="930806"/>
    <lineage>
        <taxon>Bacteria</taxon>
        <taxon>Pseudomonadati</taxon>
        <taxon>Pseudomonadota</taxon>
        <taxon>Gammaproteobacteria</taxon>
        <taxon>Cellvibrionales</taxon>
        <taxon>Halieaceae</taxon>
        <taxon>Parahalioglobus</taxon>
    </lineage>
</organism>
<gene>
    <name evidence="2" type="ORF">GCM10007053_09220</name>
</gene>
<feature type="signal peptide" evidence="1">
    <location>
        <begin position="1"/>
        <end position="27"/>
    </location>
</feature>
<accession>A0A918XG34</accession>
<feature type="chain" id="PRO_5036813472" description="DUF4892 domain-containing protein" evidence="1">
    <location>
        <begin position="28"/>
        <end position="196"/>
    </location>
</feature>
<proteinExistence type="predicted"/>
<dbReference type="Pfam" id="PF16234">
    <property type="entry name" value="DUF4892"/>
    <property type="match status" value="1"/>
</dbReference>
<dbReference type="Proteomes" id="UP000644693">
    <property type="component" value="Unassembled WGS sequence"/>
</dbReference>
<dbReference type="InterPro" id="IPR032608">
    <property type="entry name" value="DUF4892"/>
</dbReference>
<evidence type="ECO:0000313" key="2">
    <source>
        <dbReference type="EMBL" id="GHD29137.1"/>
    </source>
</evidence>
<evidence type="ECO:0000313" key="3">
    <source>
        <dbReference type="Proteomes" id="UP000644693"/>
    </source>
</evidence>
<dbReference type="EMBL" id="BMYM01000001">
    <property type="protein sequence ID" value="GHD29137.1"/>
    <property type="molecule type" value="Genomic_DNA"/>
</dbReference>
<name>A0A918XG34_9GAMM</name>
<reference evidence="2" key="1">
    <citation type="journal article" date="2014" name="Int. J. Syst. Evol. Microbiol.">
        <title>Complete genome sequence of Corynebacterium casei LMG S-19264T (=DSM 44701T), isolated from a smear-ripened cheese.</title>
        <authorList>
            <consortium name="US DOE Joint Genome Institute (JGI-PGF)"/>
            <person name="Walter F."/>
            <person name="Albersmeier A."/>
            <person name="Kalinowski J."/>
            <person name="Ruckert C."/>
        </authorList>
    </citation>
    <scope>NUCLEOTIDE SEQUENCE</scope>
    <source>
        <strain evidence="2">KCTC 23430</strain>
    </source>
</reference>
<dbReference type="AlphaFoldDB" id="A0A918XG34"/>
<keyword evidence="1" id="KW-0732">Signal</keyword>
<evidence type="ECO:0000256" key="1">
    <source>
        <dbReference type="SAM" id="SignalP"/>
    </source>
</evidence>
<keyword evidence="3" id="KW-1185">Reference proteome</keyword>
<comment type="caution">
    <text evidence="2">The sequence shown here is derived from an EMBL/GenBank/DDBJ whole genome shotgun (WGS) entry which is preliminary data.</text>
</comment>
<reference evidence="2" key="2">
    <citation type="submission" date="2020-09" db="EMBL/GenBank/DDBJ databases">
        <authorList>
            <person name="Sun Q."/>
            <person name="Kim S."/>
        </authorList>
    </citation>
    <scope>NUCLEOTIDE SEQUENCE</scope>
    <source>
        <strain evidence="2">KCTC 23430</strain>
    </source>
</reference>
<evidence type="ECO:0008006" key="4">
    <source>
        <dbReference type="Google" id="ProtNLM"/>
    </source>
</evidence>
<protein>
    <recommendedName>
        <fullName evidence="4">DUF4892 domain-containing protein</fullName>
    </recommendedName>
</protein>